<evidence type="ECO:0000256" key="1">
    <source>
        <dbReference type="SAM" id="SignalP"/>
    </source>
</evidence>
<protein>
    <submittedName>
        <fullName evidence="2">Uncharacterized protein</fullName>
    </submittedName>
</protein>
<dbReference type="EMBL" id="JAPCHY010000001">
    <property type="protein sequence ID" value="MCW4471031.1"/>
    <property type="molecule type" value="Genomic_DNA"/>
</dbReference>
<evidence type="ECO:0000313" key="2">
    <source>
        <dbReference type="EMBL" id="MCW4471031.1"/>
    </source>
</evidence>
<dbReference type="RefSeq" id="WP_265125296.1">
    <property type="nucleotide sequence ID" value="NZ_JAPCHY010000001.1"/>
</dbReference>
<keyword evidence="1" id="KW-0732">Signal</keyword>
<evidence type="ECO:0000313" key="3">
    <source>
        <dbReference type="Proteomes" id="UP001209922"/>
    </source>
</evidence>
<organism evidence="2 3">
    <name type="scientific">Xanthomonas chitinilytica</name>
    <dbReference type="NCBI Taxonomy" id="2989819"/>
    <lineage>
        <taxon>Bacteria</taxon>
        <taxon>Pseudomonadati</taxon>
        <taxon>Pseudomonadota</taxon>
        <taxon>Gammaproteobacteria</taxon>
        <taxon>Lysobacterales</taxon>
        <taxon>Lysobacteraceae</taxon>
        <taxon>Xanthomonas</taxon>
    </lineage>
</organism>
<reference evidence="2 3" key="1">
    <citation type="submission" date="2022-10" db="EMBL/GenBank/DDBJ databases">
        <title>Xanthomonas sp. H13-6.</title>
        <authorList>
            <person name="Liu X."/>
            <person name="Deng Z."/>
            <person name="Jiang Y."/>
            <person name="Yu T."/>
            <person name="Ai J."/>
        </authorList>
    </citation>
    <scope>NUCLEOTIDE SEQUENCE [LARGE SCALE GENOMIC DNA]</scope>
    <source>
        <strain evidence="2 3">H13-6</strain>
    </source>
</reference>
<name>A0ABT3JRB3_9XANT</name>
<feature type="chain" id="PRO_5047294232" evidence="1">
    <location>
        <begin position="23"/>
        <end position="191"/>
    </location>
</feature>
<feature type="signal peptide" evidence="1">
    <location>
        <begin position="1"/>
        <end position="22"/>
    </location>
</feature>
<dbReference type="Proteomes" id="UP001209922">
    <property type="component" value="Unassembled WGS sequence"/>
</dbReference>
<proteinExistence type="predicted"/>
<accession>A0ABT3JRB3</accession>
<comment type="caution">
    <text evidence="2">The sequence shown here is derived from an EMBL/GenBank/DDBJ whole genome shotgun (WGS) entry which is preliminary data.</text>
</comment>
<keyword evidence="3" id="KW-1185">Reference proteome</keyword>
<gene>
    <name evidence="2" type="ORF">OK345_00685</name>
</gene>
<sequence>MNPVLLLLLACLLACVASPTAAQDQHQEPDLRNRVVIVENVRFDYAQVLNVEPVFQVLRATRTEEHCEPVSTRTLAPVRVTAEEEKGRFSRFMDSVKSIFGRRVEDEVLAEREAAALAVSPGNTTLLTPDCRVVEVGREFRRPIAYDVDYVYKGTKYRSRLPEDPGNRLRLRVSVTPDLTDDDGEAAAITP</sequence>